<dbReference type="OrthoDB" id="282393at2"/>
<dbReference type="AlphaFoldDB" id="A0A1H4K6B0"/>
<dbReference type="PIRSF" id="PIRSF029477">
    <property type="entry name" value="UCP029477"/>
    <property type="match status" value="1"/>
</dbReference>
<proteinExistence type="predicted"/>
<dbReference type="RefSeq" id="WP_074652631.1">
    <property type="nucleotide sequence ID" value="NZ_FNSD01000001.1"/>
</dbReference>
<dbReference type="InterPro" id="IPR019052">
    <property type="entry name" value="DUF2383"/>
</dbReference>
<dbReference type="InterPro" id="IPR012347">
    <property type="entry name" value="Ferritin-like"/>
</dbReference>
<protein>
    <recommendedName>
        <fullName evidence="1">DUF2383 domain-containing protein</fullName>
    </recommendedName>
</protein>
<sequence length="147" mass="15586">MADGFSTVKTVVQVLNDGEKGFADLGEKIKDPSISSFFIKESATRAEFAKELEAELALVDGDTKGIGGTASGTLHRTWGDIKASLGGGDHTLLETAEQGEDAAKKAYKEALEGELPSAAIQALLLKQQPHIQASHDQVKAFRDSTKS</sequence>
<feature type="domain" description="DUF2383" evidence="1">
    <location>
        <begin position="8"/>
        <end position="112"/>
    </location>
</feature>
<dbReference type="InterPro" id="IPR016920">
    <property type="entry name" value="UCP029477"/>
</dbReference>
<dbReference type="Gene3D" id="1.20.1260.10">
    <property type="match status" value="1"/>
</dbReference>
<gene>
    <name evidence="2" type="ORF">SAMN05443244_1021</name>
</gene>
<dbReference type="EMBL" id="FNSD01000001">
    <property type="protein sequence ID" value="SEB53836.1"/>
    <property type="molecule type" value="Genomic_DNA"/>
</dbReference>
<dbReference type="InterPro" id="IPR011971">
    <property type="entry name" value="CHP02284"/>
</dbReference>
<organism evidence="2 3">
    <name type="scientific">Terriglobus roseus</name>
    <dbReference type="NCBI Taxonomy" id="392734"/>
    <lineage>
        <taxon>Bacteria</taxon>
        <taxon>Pseudomonadati</taxon>
        <taxon>Acidobacteriota</taxon>
        <taxon>Terriglobia</taxon>
        <taxon>Terriglobales</taxon>
        <taxon>Acidobacteriaceae</taxon>
        <taxon>Terriglobus</taxon>
    </lineage>
</organism>
<evidence type="ECO:0000313" key="3">
    <source>
        <dbReference type="Proteomes" id="UP000182409"/>
    </source>
</evidence>
<reference evidence="2 3" key="1">
    <citation type="submission" date="2016-10" db="EMBL/GenBank/DDBJ databases">
        <authorList>
            <person name="de Groot N.N."/>
        </authorList>
    </citation>
    <scope>NUCLEOTIDE SEQUENCE [LARGE SCALE GENOMIC DNA]</scope>
    <source>
        <strain evidence="2 3">AB35.6</strain>
    </source>
</reference>
<evidence type="ECO:0000313" key="2">
    <source>
        <dbReference type="EMBL" id="SEB53836.1"/>
    </source>
</evidence>
<dbReference type="NCBIfam" id="TIGR02284">
    <property type="entry name" value="PA2169 family four-helix-bundle protein"/>
    <property type="match status" value="1"/>
</dbReference>
<dbReference type="Proteomes" id="UP000182409">
    <property type="component" value="Unassembled WGS sequence"/>
</dbReference>
<evidence type="ECO:0000259" key="1">
    <source>
        <dbReference type="Pfam" id="PF09537"/>
    </source>
</evidence>
<accession>A0A1H4K6B0</accession>
<name>A0A1H4K6B0_9BACT</name>
<dbReference type="Pfam" id="PF09537">
    <property type="entry name" value="DUF2383"/>
    <property type="match status" value="1"/>
</dbReference>